<reference evidence="2" key="2">
    <citation type="submission" date="2023-04" db="EMBL/GenBank/DDBJ databases">
        <title>Paracnuella aquatica gen. nov., sp. nov., a member of the family Chitinophagaceae isolated from a hot spring.</title>
        <authorList>
            <person name="Wang C."/>
        </authorList>
    </citation>
    <scope>NUCLEOTIDE SEQUENCE</scope>
    <source>
        <strain evidence="2">LB-8</strain>
    </source>
</reference>
<dbReference type="Pfam" id="PF02615">
    <property type="entry name" value="Ldh_2"/>
    <property type="match status" value="1"/>
</dbReference>
<dbReference type="InterPro" id="IPR003767">
    <property type="entry name" value="Malate/L-lactate_DH-like"/>
</dbReference>
<dbReference type="Gene3D" id="3.30.1370.60">
    <property type="entry name" value="Hypothetical oxidoreductase yiak, domain 2"/>
    <property type="match status" value="1"/>
</dbReference>
<dbReference type="Gene3D" id="1.10.1530.10">
    <property type="match status" value="1"/>
</dbReference>
<dbReference type="EC" id="1.1.1.130" evidence="2"/>
<dbReference type="RefSeq" id="WP_279297725.1">
    <property type="nucleotide sequence ID" value="NZ_JAOTIF010000011.1"/>
</dbReference>
<gene>
    <name evidence="2" type="primary">yiaK</name>
    <name evidence="2" type="ORF">OCK74_14275</name>
</gene>
<keyword evidence="1 2" id="KW-0560">Oxidoreductase</keyword>
<evidence type="ECO:0000313" key="3">
    <source>
        <dbReference type="Proteomes" id="UP001155483"/>
    </source>
</evidence>
<evidence type="ECO:0000313" key="2">
    <source>
        <dbReference type="EMBL" id="MCU7550285.1"/>
    </source>
</evidence>
<dbReference type="SUPFAM" id="SSF89733">
    <property type="entry name" value="L-sulfolactate dehydrogenase-like"/>
    <property type="match status" value="1"/>
</dbReference>
<evidence type="ECO:0000256" key="1">
    <source>
        <dbReference type="ARBA" id="ARBA00023002"/>
    </source>
</evidence>
<sequence length="327" mass="35837">MRVPFNILRDQFYNILLKTGFSKQKAEFIARIFAENSRDGVYSHGLNRFPVFIEAVKKGSIALNTEPQILSKNGSIEYWDGQLGPGMYIATLAIDRAIAIAKESGIGCVSVKNSNHWMRGGIYGWQAADAGCVGICTSNTIANMPPWGGREPRLGNNPLVVAIPRPQGHLVLDMALSQFSYGKLQEYELSGRELPVAGGYDEEGRLTTNPQQVRATQRSLPIGFWKGSGLSFMLDVLVASLSAGQSVGQITAGGSEIGLSQFFLCINAPHLNQLLINEIIQYTKSSQPASSDGKIYYPGEKTLAIRIENERNGIPVNNEIWQQVLKM</sequence>
<proteinExistence type="predicted"/>
<dbReference type="Proteomes" id="UP001155483">
    <property type="component" value="Unassembled WGS sequence"/>
</dbReference>
<protein>
    <submittedName>
        <fullName evidence="2">3-dehydro-L-gulonate 2-dehydrogenase</fullName>
        <ecNumber evidence="2">1.1.1.130</ecNumber>
    </submittedName>
</protein>
<comment type="caution">
    <text evidence="2">The sequence shown here is derived from an EMBL/GenBank/DDBJ whole genome shotgun (WGS) entry which is preliminary data.</text>
</comment>
<dbReference type="InterPro" id="IPR043143">
    <property type="entry name" value="Mal/L-sulf/L-lact_DH-like_NADP"/>
</dbReference>
<dbReference type="EMBL" id="JAOTIF010000011">
    <property type="protein sequence ID" value="MCU7550285.1"/>
    <property type="molecule type" value="Genomic_DNA"/>
</dbReference>
<dbReference type="AlphaFoldDB" id="A0A9X2XWP7"/>
<dbReference type="PANTHER" id="PTHR11091:SF3">
    <property type="entry name" value="2,3-DIKETO-L-GULONATE REDUCTASE"/>
    <property type="match status" value="1"/>
</dbReference>
<dbReference type="NCBIfam" id="NF009750">
    <property type="entry name" value="PRK13260.1"/>
    <property type="match status" value="1"/>
</dbReference>
<name>A0A9X2XWP7_9BACT</name>
<organism evidence="2 3">
    <name type="scientific">Paraflavisolibacter caeni</name>
    <dbReference type="NCBI Taxonomy" id="2982496"/>
    <lineage>
        <taxon>Bacteria</taxon>
        <taxon>Pseudomonadati</taxon>
        <taxon>Bacteroidota</taxon>
        <taxon>Chitinophagia</taxon>
        <taxon>Chitinophagales</taxon>
        <taxon>Chitinophagaceae</taxon>
        <taxon>Paraflavisolibacter</taxon>
    </lineage>
</organism>
<accession>A0A9X2XWP7</accession>
<dbReference type="InterPro" id="IPR043144">
    <property type="entry name" value="Mal/L-sulf/L-lact_DH-like_ah"/>
</dbReference>
<dbReference type="InterPro" id="IPR036111">
    <property type="entry name" value="Mal/L-sulfo/L-lacto_DH-like_sf"/>
</dbReference>
<dbReference type="GO" id="GO:0047559">
    <property type="term" value="F:3-dehydro-L-gulonate 2-dehydrogenase activity"/>
    <property type="evidence" value="ECO:0007669"/>
    <property type="project" value="UniProtKB-EC"/>
</dbReference>
<dbReference type="PANTHER" id="PTHR11091">
    <property type="entry name" value="OXIDOREDUCTASE-RELATED"/>
    <property type="match status" value="1"/>
</dbReference>
<keyword evidence="3" id="KW-1185">Reference proteome</keyword>
<reference evidence="2" key="1">
    <citation type="submission" date="2022-09" db="EMBL/GenBank/DDBJ databases">
        <authorList>
            <person name="Yuan C."/>
            <person name="Ke Z."/>
        </authorList>
    </citation>
    <scope>NUCLEOTIDE SEQUENCE</scope>
    <source>
        <strain evidence="2">LB-8</strain>
    </source>
</reference>